<proteinExistence type="predicted"/>
<dbReference type="InterPro" id="IPR016193">
    <property type="entry name" value="Cytidine_deaminase-like"/>
</dbReference>
<reference evidence="1" key="1">
    <citation type="submission" date="2020-05" db="EMBL/GenBank/DDBJ databases">
        <authorList>
            <person name="Chiriac C."/>
            <person name="Salcher M."/>
            <person name="Ghai R."/>
            <person name="Kavagutti S V."/>
        </authorList>
    </citation>
    <scope>NUCLEOTIDE SEQUENCE</scope>
</reference>
<dbReference type="EMBL" id="CAFBLS010000229">
    <property type="protein sequence ID" value="CAB4884058.1"/>
    <property type="molecule type" value="Genomic_DNA"/>
</dbReference>
<accession>A0A6J7EQX5</accession>
<gene>
    <name evidence="1" type="ORF">UFOPK3402_01587</name>
</gene>
<dbReference type="SUPFAM" id="SSF53927">
    <property type="entry name" value="Cytidine deaminase-like"/>
    <property type="match status" value="1"/>
</dbReference>
<dbReference type="AlphaFoldDB" id="A0A6J7EQX5"/>
<dbReference type="CDD" id="cd01283">
    <property type="entry name" value="cytidine_deaminase"/>
    <property type="match status" value="1"/>
</dbReference>
<protein>
    <submittedName>
        <fullName evidence="1">Unannotated protein</fullName>
    </submittedName>
</protein>
<organism evidence="1">
    <name type="scientific">freshwater metagenome</name>
    <dbReference type="NCBI Taxonomy" id="449393"/>
    <lineage>
        <taxon>unclassified sequences</taxon>
        <taxon>metagenomes</taxon>
        <taxon>ecological metagenomes</taxon>
    </lineage>
</organism>
<evidence type="ECO:0000313" key="1">
    <source>
        <dbReference type="EMBL" id="CAB4884058.1"/>
    </source>
</evidence>
<sequence>MTEPLSAEDAKLVTLARGARGRIGAPEGAALRDEMGRTYSGATVATDSLRLTAAQLAVAQAISSGARGVECVVVVGSDDAPDLAAVRDLGGAGIPVVVCSPDGTIRVQLTT</sequence>
<dbReference type="GO" id="GO:0003824">
    <property type="term" value="F:catalytic activity"/>
    <property type="evidence" value="ECO:0007669"/>
    <property type="project" value="InterPro"/>
</dbReference>
<dbReference type="Gene3D" id="3.40.140.10">
    <property type="entry name" value="Cytidine Deaminase, domain 2"/>
    <property type="match status" value="1"/>
</dbReference>
<name>A0A6J7EQX5_9ZZZZ</name>